<proteinExistence type="inferred from homology"/>
<dbReference type="InterPro" id="IPR020476">
    <property type="entry name" value="Nudix_hydrolase"/>
</dbReference>
<evidence type="ECO:0000256" key="2">
    <source>
        <dbReference type="RuleBase" id="RU003476"/>
    </source>
</evidence>
<protein>
    <recommendedName>
        <fullName evidence="3">Nudix hydrolase domain-containing protein</fullName>
    </recommendedName>
</protein>
<comment type="similarity">
    <text evidence="2">Belongs to the Nudix hydrolase family.</text>
</comment>
<dbReference type="InterPro" id="IPR020084">
    <property type="entry name" value="NUDIX_hydrolase_CS"/>
</dbReference>
<dbReference type="SUPFAM" id="SSF55811">
    <property type="entry name" value="Nudix"/>
    <property type="match status" value="1"/>
</dbReference>
<evidence type="ECO:0000259" key="3">
    <source>
        <dbReference type="PROSITE" id="PS51462"/>
    </source>
</evidence>
<dbReference type="PROSITE" id="PS00893">
    <property type="entry name" value="NUDIX_BOX"/>
    <property type="match status" value="1"/>
</dbReference>
<dbReference type="InterPro" id="IPR015797">
    <property type="entry name" value="NUDIX_hydrolase-like_dom_sf"/>
</dbReference>
<name>A0A1G2KR11_9BACT</name>
<dbReference type="PROSITE" id="PS51462">
    <property type="entry name" value="NUDIX"/>
    <property type="match status" value="1"/>
</dbReference>
<evidence type="ECO:0000313" key="5">
    <source>
        <dbReference type="Proteomes" id="UP000177362"/>
    </source>
</evidence>
<keyword evidence="1 2" id="KW-0378">Hydrolase</keyword>
<dbReference type="STRING" id="1802271.A3C11_00970"/>
<reference evidence="4 5" key="1">
    <citation type="journal article" date="2016" name="Nat. Commun.">
        <title>Thousands of microbial genomes shed light on interconnected biogeochemical processes in an aquifer system.</title>
        <authorList>
            <person name="Anantharaman K."/>
            <person name="Brown C.T."/>
            <person name="Hug L.A."/>
            <person name="Sharon I."/>
            <person name="Castelle C.J."/>
            <person name="Probst A.J."/>
            <person name="Thomas B.C."/>
            <person name="Singh A."/>
            <person name="Wilkins M.J."/>
            <person name="Karaoz U."/>
            <person name="Brodie E.L."/>
            <person name="Williams K.H."/>
            <person name="Hubbard S.S."/>
            <person name="Banfield J.F."/>
        </authorList>
    </citation>
    <scope>NUCLEOTIDE SEQUENCE [LARGE SCALE GENOMIC DNA]</scope>
</reference>
<dbReference type="Proteomes" id="UP000177362">
    <property type="component" value="Unassembled WGS sequence"/>
</dbReference>
<dbReference type="Gene3D" id="3.90.79.10">
    <property type="entry name" value="Nucleoside Triphosphate Pyrophosphohydrolase"/>
    <property type="match status" value="1"/>
</dbReference>
<gene>
    <name evidence="4" type="ORF">A3C11_00970</name>
</gene>
<sequence>METRFTRSAGGIVMNQRGQVLVVSQRGRAWSLPKGHIDEGEDALTAAKREIFEEAGIPIDSLVLVMDLGNYQRFKISKDGGDDTSESKTIFMFLFTTSHEMLAPVDPANPEARWVLPDNVLGLLTHYKDKEFFSKFLYEVKEQKATPR</sequence>
<accession>A0A1G2KR11</accession>
<dbReference type="PANTHER" id="PTHR21340:SF0">
    <property type="entry name" value="BIS(5'-NUCLEOSYL)-TETRAPHOSPHATASE [ASYMMETRICAL]"/>
    <property type="match status" value="1"/>
</dbReference>
<evidence type="ECO:0000256" key="1">
    <source>
        <dbReference type="ARBA" id="ARBA00022801"/>
    </source>
</evidence>
<dbReference type="PANTHER" id="PTHR21340">
    <property type="entry name" value="DIADENOSINE 5,5-P1,P4-TETRAPHOSPHATE PYROPHOSPHOHYDROLASE MUTT"/>
    <property type="match status" value="1"/>
</dbReference>
<organism evidence="4 5">
    <name type="scientific">Candidatus Sungbacteria bacterium RIFCSPHIGHO2_02_FULL_49_12</name>
    <dbReference type="NCBI Taxonomy" id="1802271"/>
    <lineage>
        <taxon>Bacteria</taxon>
        <taxon>Candidatus Sungiibacteriota</taxon>
    </lineage>
</organism>
<feature type="domain" description="Nudix hydrolase" evidence="3">
    <location>
        <begin position="4"/>
        <end position="137"/>
    </location>
</feature>
<dbReference type="GO" id="GO:0004081">
    <property type="term" value="F:bis(5'-nucleosyl)-tetraphosphatase (asymmetrical) activity"/>
    <property type="evidence" value="ECO:0007669"/>
    <property type="project" value="TreeGrafter"/>
</dbReference>
<dbReference type="AlphaFoldDB" id="A0A1G2KR11"/>
<dbReference type="Pfam" id="PF00293">
    <property type="entry name" value="NUDIX"/>
    <property type="match status" value="1"/>
</dbReference>
<dbReference type="PRINTS" id="PR00502">
    <property type="entry name" value="NUDIXFAMILY"/>
</dbReference>
<dbReference type="InterPro" id="IPR000086">
    <property type="entry name" value="NUDIX_hydrolase_dom"/>
</dbReference>
<comment type="caution">
    <text evidence="4">The sequence shown here is derived from an EMBL/GenBank/DDBJ whole genome shotgun (WGS) entry which is preliminary data.</text>
</comment>
<dbReference type="InterPro" id="IPR051325">
    <property type="entry name" value="Nudix_hydrolase_domain"/>
</dbReference>
<dbReference type="GO" id="GO:0006167">
    <property type="term" value="P:AMP biosynthetic process"/>
    <property type="evidence" value="ECO:0007669"/>
    <property type="project" value="TreeGrafter"/>
</dbReference>
<dbReference type="EMBL" id="MHQJ01000030">
    <property type="protein sequence ID" value="OHA01032.1"/>
    <property type="molecule type" value="Genomic_DNA"/>
</dbReference>
<evidence type="ECO:0000313" key="4">
    <source>
        <dbReference type="EMBL" id="OHA01032.1"/>
    </source>
</evidence>
<dbReference type="GO" id="GO:0006754">
    <property type="term" value="P:ATP biosynthetic process"/>
    <property type="evidence" value="ECO:0007669"/>
    <property type="project" value="TreeGrafter"/>
</dbReference>